<keyword evidence="3" id="KW-1185">Reference proteome</keyword>
<gene>
    <name evidence="2" type="ORF">TIFTF001_026871</name>
</gene>
<evidence type="ECO:0000256" key="1">
    <source>
        <dbReference type="SAM" id="SignalP"/>
    </source>
</evidence>
<protein>
    <submittedName>
        <fullName evidence="2">Uncharacterized protein</fullName>
    </submittedName>
</protein>
<dbReference type="EMBL" id="BTGU01000072">
    <property type="protein sequence ID" value="GMN57773.1"/>
    <property type="molecule type" value="Genomic_DNA"/>
</dbReference>
<dbReference type="Proteomes" id="UP001187192">
    <property type="component" value="Unassembled WGS sequence"/>
</dbReference>
<feature type="chain" id="PRO_5041731714" evidence="1">
    <location>
        <begin position="24"/>
        <end position="202"/>
    </location>
</feature>
<name>A0AA88DM29_FICCA</name>
<keyword evidence="1" id="KW-0732">Signal</keyword>
<accession>A0AA88DM29</accession>
<dbReference type="AlphaFoldDB" id="A0AA88DM29"/>
<evidence type="ECO:0000313" key="3">
    <source>
        <dbReference type="Proteomes" id="UP001187192"/>
    </source>
</evidence>
<evidence type="ECO:0000313" key="2">
    <source>
        <dbReference type="EMBL" id="GMN57773.1"/>
    </source>
</evidence>
<sequence>MSPSARFRHATLVVPLLLSHAHTLGVHSLLPGLEFFGEARDNPKYVKVDYDEASTISPLDSSWPRVAWWPSPLGQLAKAPRHAGGSRMALGRGGLIKRINGFNHMACSMCGVILGGWSSGHRLLGRLTKPMCPVAHVSRQMAFSSQMTDCGTRQLGWQLWPEGLDVARWLLLVRPAHPRQLGMSTAIVWLICTFLGKDMGMS</sequence>
<reference evidence="2" key="1">
    <citation type="submission" date="2023-07" db="EMBL/GenBank/DDBJ databases">
        <title>draft genome sequence of fig (Ficus carica).</title>
        <authorList>
            <person name="Takahashi T."/>
            <person name="Nishimura K."/>
        </authorList>
    </citation>
    <scope>NUCLEOTIDE SEQUENCE</scope>
</reference>
<feature type="signal peptide" evidence="1">
    <location>
        <begin position="1"/>
        <end position="23"/>
    </location>
</feature>
<proteinExistence type="predicted"/>
<comment type="caution">
    <text evidence="2">The sequence shown here is derived from an EMBL/GenBank/DDBJ whole genome shotgun (WGS) entry which is preliminary data.</text>
</comment>
<organism evidence="2 3">
    <name type="scientific">Ficus carica</name>
    <name type="common">Common fig</name>
    <dbReference type="NCBI Taxonomy" id="3494"/>
    <lineage>
        <taxon>Eukaryota</taxon>
        <taxon>Viridiplantae</taxon>
        <taxon>Streptophyta</taxon>
        <taxon>Embryophyta</taxon>
        <taxon>Tracheophyta</taxon>
        <taxon>Spermatophyta</taxon>
        <taxon>Magnoliopsida</taxon>
        <taxon>eudicotyledons</taxon>
        <taxon>Gunneridae</taxon>
        <taxon>Pentapetalae</taxon>
        <taxon>rosids</taxon>
        <taxon>fabids</taxon>
        <taxon>Rosales</taxon>
        <taxon>Moraceae</taxon>
        <taxon>Ficeae</taxon>
        <taxon>Ficus</taxon>
    </lineage>
</organism>